<keyword evidence="3" id="KW-0808">Transferase</keyword>
<dbReference type="PANTHER" id="PTHR43289">
    <property type="entry name" value="MITOGEN-ACTIVATED PROTEIN KINASE KINASE KINASE 20-RELATED"/>
    <property type="match status" value="1"/>
</dbReference>
<dbReference type="GO" id="GO:0004674">
    <property type="term" value="F:protein serine/threonine kinase activity"/>
    <property type="evidence" value="ECO:0007669"/>
    <property type="project" value="UniProtKB-KW"/>
</dbReference>
<evidence type="ECO:0000256" key="1">
    <source>
        <dbReference type="ARBA" id="ARBA00012513"/>
    </source>
</evidence>
<dbReference type="PROSITE" id="PS50012">
    <property type="entry name" value="RCC1_3"/>
    <property type="match status" value="4"/>
</dbReference>
<dbReference type="EMBL" id="JAAXPC010000011">
    <property type="protein sequence ID" value="NKY03563.1"/>
    <property type="molecule type" value="Genomic_DNA"/>
</dbReference>
<evidence type="ECO:0000256" key="3">
    <source>
        <dbReference type="ARBA" id="ARBA00022679"/>
    </source>
</evidence>
<feature type="transmembrane region" description="Helical" evidence="8">
    <location>
        <begin position="319"/>
        <end position="341"/>
    </location>
</feature>
<keyword evidence="8" id="KW-1133">Transmembrane helix</keyword>
<dbReference type="Proteomes" id="UP000563898">
    <property type="component" value="Unassembled WGS sequence"/>
</dbReference>
<dbReference type="PANTHER" id="PTHR43289:SF6">
    <property type="entry name" value="SERINE_THREONINE-PROTEIN KINASE NEKL-3"/>
    <property type="match status" value="1"/>
</dbReference>
<name>A0A846WS70_9ACTN</name>
<keyword evidence="8" id="KW-0472">Membrane</keyword>
<dbReference type="PROSITE" id="PS50011">
    <property type="entry name" value="PROTEIN_KINASE_DOM"/>
    <property type="match status" value="1"/>
</dbReference>
<dbReference type="PROSITE" id="PS00108">
    <property type="entry name" value="PROTEIN_KINASE_ST"/>
    <property type="match status" value="1"/>
</dbReference>
<dbReference type="EC" id="2.7.11.1" evidence="1"/>
<evidence type="ECO:0000256" key="4">
    <source>
        <dbReference type="ARBA" id="ARBA00022741"/>
    </source>
</evidence>
<keyword evidence="6" id="KW-0067">ATP-binding</keyword>
<dbReference type="InterPro" id="IPR000719">
    <property type="entry name" value="Prot_kinase_dom"/>
</dbReference>
<dbReference type="SUPFAM" id="SSF50985">
    <property type="entry name" value="RCC1/BLIP-II"/>
    <property type="match status" value="2"/>
</dbReference>
<dbReference type="Gene3D" id="2.130.10.30">
    <property type="entry name" value="Regulator of chromosome condensation 1/beta-lactamase-inhibitor protein II"/>
    <property type="match status" value="3"/>
</dbReference>
<dbReference type="RefSeq" id="WP_006371509.1">
    <property type="nucleotide sequence ID" value="NZ_JAAXPC010000011.1"/>
</dbReference>
<evidence type="ECO:0000256" key="6">
    <source>
        <dbReference type="ARBA" id="ARBA00022840"/>
    </source>
</evidence>
<gene>
    <name evidence="10" type="ORF">HGA05_18490</name>
</gene>
<feature type="region of interest" description="Disordered" evidence="7">
    <location>
        <begin position="286"/>
        <end position="311"/>
    </location>
</feature>
<keyword evidence="2" id="KW-0723">Serine/threonine-protein kinase</keyword>
<sequence length="685" mass="71804">MAHLEEGSIFAGYQVLAKLGAGGMGQVYLVEHPHLLRREALKVISVNAADNAEFQQRFTNEARTVASLNHPGIVAIHHYGVEDDSPWFTMTYLDGKDLTAGGLSDAEIGYVVVRAAEALDYAHRHQVIHRDIKPANIIVTREADGSIDQVVLLDFGIAKLADSTSMTATHAFIGTLAYAAPEVIDGVPAGPSSDQYALACSTYELLSGAAPFEAPTPSAMMAALLSKPAPPLSARRPDLAALDPVFARALAKDPAQRYPDCQSFARDLAAVLMTSTGGPASAISPLATTDPRGGSHLPPDADAPTVESRQRTTRRRRNLLLALAAAFAVAVIAVASTAWAVGRSDPVPPAAAPLALREVSMNSSNTCAVYNRLAYCWGENDNGQIGDGTTTDRSTPTRVSGLTDVSAITVGGAATCAVASGKAYCWGSISKVLLPKEVPGLTNVTDIVSSAFTTCAIADSFLYCWGLNDKGQVGDGTTTTRTAPTKVESLSSVTSVSVAAGSTCAIADSVGYCWGHNASGELGDGTTQDRSTPTQIKNFRFASTLTVGDNWDDGTTCARRADKVGYCWGNNSSGQIGDGTTANRPLPTKVLSDVDSITSNGGATCAVTSSRTLMCWGDQRNNYSNQLTPALVHGIADVTSVAVWDNNTCAISDDQLFCWGLNSEGQLGDGTTQSRPTPTLMKFPT</sequence>
<dbReference type="InterPro" id="IPR009091">
    <property type="entry name" value="RCC1/BLIP-II"/>
</dbReference>
<dbReference type="GO" id="GO:0005524">
    <property type="term" value="F:ATP binding"/>
    <property type="evidence" value="ECO:0007669"/>
    <property type="project" value="UniProtKB-KW"/>
</dbReference>
<dbReference type="CDD" id="cd14014">
    <property type="entry name" value="STKc_PknB_like"/>
    <property type="match status" value="1"/>
</dbReference>
<evidence type="ECO:0000256" key="2">
    <source>
        <dbReference type="ARBA" id="ARBA00022527"/>
    </source>
</evidence>
<dbReference type="AlphaFoldDB" id="A0A846WS70"/>
<evidence type="ECO:0000313" key="11">
    <source>
        <dbReference type="Proteomes" id="UP000563898"/>
    </source>
</evidence>
<dbReference type="InterPro" id="IPR000408">
    <property type="entry name" value="Reg_chr_condens"/>
</dbReference>
<organism evidence="10 11">
    <name type="scientific">Gordonia polyisoprenivorans</name>
    <dbReference type="NCBI Taxonomy" id="84595"/>
    <lineage>
        <taxon>Bacteria</taxon>
        <taxon>Bacillati</taxon>
        <taxon>Actinomycetota</taxon>
        <taxon>Actinomycetes</taxon>
        <taxon>Mycobacteriales</taxon>
        <taxon>Gordoniaceae</taxon>
        <taxon>Gordonia</taxon>
    </lineage>
</organism>
<evidence type="ECO:0000259" key="9">
    <source>
        <dbReference type="PROSITE" id="PS50011"/>
    </source>
</evidence>
<dbReference type="InterPro" id="IPR008271">
    <property type="entry name" value="Ser/Thr_kinase_AS"/>
</dbReference>
<dbReference type="Pfam" id="PF00415">
    <property type="entry name" value="RCC1"/>
    <property type="match status" value="5"/>
</dbReference>
<keyword evidence="5 10" id="KW-0418">Kinase</keyword>
<proteinExistence type="predicted"/>
<dbReference type="Gene3D" id="1.10.510.10">
    <property type="entry name" value="Transferase(Phosphotransferase) domain 1"/>
    <property type="match status" value="1"/>
</dbReference>
<protein>
    <recommendedName>
        <fullName evidence="1">non-specific serine/threonine protein kinase</fullName>
        <ecNumber evidence="1">2.7.11.1</ecNumber>
    </recommendedName>
</protein>
<dbReference type="SUPFAM" id="SSF56112">
    <property type="entry name" value="Protein kinase-like (PK-like)"/>
    <property type="match status" value="1"/>
</dbReference>
<dbReference type="Pfam" id="PF00069">
    <property type="entry name" value="Pkinase"/>
    <property type="match status" value="1"/>
</dbReference>
<evidence type="ECO:0000256" key="5">
    <source>
        <dbReference type="ARBA" id="ARBA00022777"/>
    </source>
</evidence>
<dbReference type="InterPro" id="IPR011009">
    <property type="entry name" value="Kinase-like_dom_sf"/>
</dbReference>
<evidence type="ECO:0000256" key="7">
    <source>
        <dbReference type="SAM" id="MobiDB-lite"/>
    </source>
</evidence>
<keyword evidence="4" id="KW-0547">Nucleotide-binding</keyword>
<evidence type="ECO:0000256" key="8">
    <source>
        <dbReference type="SAM" id="Phobius"/>
    </source>
</evidence>
<accession>A0A846WS70</accession>
<evidence type="ECO:0000313" key="10">
    <source>
        <dbReference type="EMBL" id="NKY03563.1"/>
    </source>
</evidence>
<dbReference type="SMART" id="SM00220">
    <property type="entry name" value="S_TKc"/>
    <property type="match status" value="1"/>
</dbReference>
<keyword evidence="8" id="KW-0812">Transmembrane</keyword>
<comment type="caution">
    <text evidence="10">The sequence shown here is derived from an EMBL/GenBank/DDBJ whole genome shotgun (WGS) entry which is preliminary data.</text>
</comment>
<reference evidence="10 11" key="1">
    <citation type="submission" date="2020-04" db="EMBL/GenBank/DDBJ databases">
        <title>MicrobeNet Type strains.</title>
        <authorList>
            <person name="Nicholson A.C."/>
        </authorList>
    </citation>
    <scope>NUCLEOTIDE SEQUENCE [LARGE SCALE GENOMIC DNA]</scope>
    <source>
        <strain evidence="10 11">ATCC BAA-14</strain>
    </source>
</reference>
<dbReference type="Gene3D" id="3.30.200.20">
    <property type="entry name" value="Phosphorylase Kinase, domain 1"/>
    <property type="match status" value="1"/>
</dbReference>
<feature type="domain" description="Protein kinase" evidence="9">
    <location>
        <begin position="13"/>
        <end position="272"/>
    </location>
</feature>